<feature type="compositionally biased region" description="Acidic residues" evidence="6">
    <location>
        <begin position="74"/>
        <end position="85"/>
    </location>
</feature>
<dbReference type="GO" id="GO:0000244">
    <property type="term" value="P:spliceosomal tri-snRNP complex assembly"/>
    <property type="evidence" value="ECO:0007669"/>
    <property type="project" value="TreeGrafter"/>
</dbReference>
<keyword evidence="4" id="KW-0508">mRNA splicing</keyword>
<dbReference type="InterPro" id="IPR045075">
    <property type="entry name" value="Syf1-like"/>
</dbReference>
<keyword evidence="9" id="KW-1185">Reference proteome</keyword>
<evidence type="ECO:0000256" key="5">
    <source>
        <dbReference type="ARBA" id="ARBA00023242"/>
    </source>
</evidence>
<dbReference type="STRING" id="361077.A0A151Z727"/>
<dbReference type="SUPFAM" id="SSF48452">
    <property type="entry name" value="TPR-like"/>
    <property type="match status" value="3"/>
</dbReference>
<evidence type="ECO:0000256" key="2">
    <source>
        <dbReference type="ARBA" id="ARBA00022664"/>
    </source>
</evidence>
<dbReference type="EMBL" id="LODT01000039">
    <property type="protein sequence ID" value="KYQ89763.1"/>
    <property type="molecule type" value="Genomic_DNA"/>
</dbReference>
<dbReference type="InterPro" id="IPR010491">
    <property type="entry name" value="PRP1_N"/>
</dbReference>
<dbReference type="InParanoid" id="A0A151Z727"/>
<dbReference type="AlphaFoldDB" id="A0A151Z727"/>
<dbReference type="GO" id="GO:0071013">
    <property type="term" value="C:catalytic step 2 spliceosome"/>
    <property type="evidence" value="ECO:0007669"/>
    <property type="project" value="TreeGrafter"/>
</dbReference>
<dbReference type="FunCoup" id="A0A151Z727">
    <property type="interactions" value="826"/>
</dbReference>
<sequence>MTTPVKDKRFFLTQKPPEGYIAGIGRGAIGFTTRSDIGNARNTEAPSGVPGFRGKTAPTASKFQRKDNGNTTSTEEDDDNDDDETQGNGKFDEFNGDQTDSFQDQNAQYDQEDEEADLIWESIDRKMDSRRKTKRELHEKEERERMEKSTPKIQEQLSDVSEQLSTMTEEEWSSIPDSGDYSKKNKLMKKKYDFFTPIPDSLIEKAKQENETTTILNTRHQGGTESTDLTHVSSARTDLLKMQLNRVSDSVSGKTCVDPKGYLTEMNSIHIASDAEIGDMKRTRLLFKSVVTTNPKFYPGWLNAAKLEVLDGDIAEARKIIEQACISCPDSEEVWIENAKLQTPEKAKYILGQAIKILPHSVKIWLYAMNLEKQVKIKKKIIKRALEFIPTSVKLWKEAVELEEDPDDARILLGRACECVTDNVELWLALANLESHQRAREVLNKARTEIPSSPEIWIAAAQLEESQGNREIVQKIIKKAIKSLSVDLQVMDREKWLAEAEKAEKAGFIVTCQAIVFETISMGIDEDERKRIWLLDAEEAVQKGSIKMANAIYAHILTVFPGKKSVWFKVAQLEKQYGTKEALDATLQKAITNCPNYELFWLMRAKEKWIHGQAQESREILAAAFKLNSNSEEIWLAAVKIESELNDIKVARALLTKARDSASTKRIWMKSAMLERDFGKDETAELQLIDKGLAKFPDFYKLWLMKAQLLERQKKAVEVVRSVYSQAQSKCPHEVPVWIESARFEIRNQQINRARSQLEVCRNKNPKSQDIYLELSRFELKYNSSPQIASQLSQKYLAMGLQECGNEHGGKLWSEIIANEPSHSKKNRCVDALNKCNNDPNVLLQVSIVFWKEGKLEKAREWFQKLVGKFPEFGDGFAFYYCYLLKTSSSSNSETPECIELIKKCQESEPRYGEHWIKVSKALGNSKLKSDQILKQVSFTILKDHILK</sequence>
<gene>
    <name evidence="8" type="ORF">DLAC_09732</name>
</gene>
<reference evidence="8 9" key="1">
    <citation type="submission" date="2015-12" db="EMBL/GenBank/DDBJ databases">
        <title>Dictyostelia acquired genes for synthesis and detection of signals that induce cell-type specialization by lateral gene transfer from prokaryotes.</title>
        <authorList>
            <person name="Gloeckner G."/>
            <person name="Schaap P."/>
        </authorList>
    </citation>
    <scope>NUCLEOTIDE SEQUENCE [LARGE SCALE GENOMIC DNA]</scope>
    <source>
        <strain evidence="8 9">TK</strain>
    </source>
</reference>
<dbReference type="InterPro" id="IPR003107">
    <property type="entry name" value="HAT"/>
</dbReference>
<dbReference type="OrthoDB" id="440128at2759"/>
<dbReference type="SMART" id="SM00386">
    <property type="entry name" value="HAT"/>
    <property type="match status" value="13"/>
</dbReference>
<keyword evidence="5" id="KW-0539">Nucleus</keyword>
<dbReference type="Gene3D" id="1.25.40.10">
    <property type="entry name" value="Tetratricopeptide repeat domain"/>
    <property type="match status" value="4"/>
</dbReference>
<evidence type="ECO:0000256" key="4">
    <source>
        <dbReference type="ARBA" id="ARBA00023187"/>
    </source>
</evidence>
<dbReference type="OMA" id="DGWAWYY"/>
<evidence type="ECO:0000256" key="1">
    <source>
        <dbReference type="ARBA" id="ARBA00004123"/>
    </source>
</evidence>
<feature type="compositionally biased region" description="Polar residues" evidence="6">
    <location>
        <begin position="32"/>
        <end position="45"/>
    </location>
</feature>
<dbReference type="GO" id="GO:0046540">
    <property type="term" value="C:U4/U6 x U5 tri-snRNP complex"/>
    <property type="evidence" value="ECO:0007669"/>
    <property type="project" value="TreeGrafter"/>
</dbReference>
<feature type="compositionally biased region" description="Basic and acidic residues" evidence="6">
    <location>
        <begin position="136"/>
        <end position="150"/>
    </location>
</feature>
<keyword evidence="2" id="KW-0507">mRNA processing</keyword>
<keyword evidence="3" id="KW-0677">Repeat</keyword>
<accession>A0A151Z727</accession>
<feature type="domain" description="PRP1 splicing factor N-terminal" evidence="7">
    <location>
        <begin position="16"/>
        <end position="184"/>
    </location>
</feature>
<evidence type="ECO:0000313" key="8">
    <source>
        <dbReference type="EMBL" id="KYQ89763.1"/>
    </source>
</evidence>
<protein>
    <submittedName>
        <fullName evidence="8">TPR repeat-containing protein</fullName>
    </submittedName>
</protein>
<comment type="subcellular location">
    <subcellularLocation>
        <location evidence="1">Nucleus</location>
    </subcellularLocation>
</comment>
<dbReference type="PANTHER" id="PTHR11246:SF1">
    <property type="entry name" value="PRE-MRNA-PROCESSING FACTOR 6"/>
    <property type="match status" value="1"/>
</dbReference>
<proteinExistence type="predicted"/>
<dbReference type="PANTHER" id="PTHR11246">
    <property type="entry name" value="PRE-MRNA SPLICING FACTOR"/>
    <property type="match status" value="1"/>
</dbReference>
<dbReference type="Proteomes" id="UP000076078">
    <property type="component" value="Unassembled WGS sequence"/>
</dbReference>
<evidence type="ECO:0000256" key="3">
    <source>
        <dbReference type="ARBA" id="ARBA00022737"/>
    </source>
</evidence>
<evidence type="ECO:0000313" key="9">
    <source>
        <dbReference type="Proteomes" id="UP000076078"/>
    </source>
</evidence>
<organism evidence="8 9">
    <name type="scientific">Tieghemostelium lacteum</name>
    <name type="common">Slime mold</name>
    <name type="synonym">Dictyostelium lacteum</name>
    <dbReference type="NCBI Taxonomy" id="361077"/>
    <lineage>
        <taxon>Eukaryota</taxon>
        <taxon>Amoebozoa</taxon>
        <taxon>Evosea</taxon>
        <taxon>Eumycetozoa</taxon>
        <taxon>Dictyostelia</taxon>
        <taxon>Dictyosteliales</taxon>
        <taxon>Raperosteliaceae</taxon>
        <taxon>Tieghemostelium</taxon>
    </lineage>
</organism>
<dbReference type="InterPro" id="IPR011990">
    <property type="entry name" value="TPR-like_helical_dom_sf"/>
</dbReference>
<evidence type="ECO:0000256" key="6">
    <source>
        <dbReference type="SAM" id="MobiDB-lite"/>
    </source>
</evidence>
<dbReference type="Pfam" id="PF06424">
    <property type="entry name" value="PRP1_N"/>
    <property type="match status" value="1"/>
</dbReference>
<feature type="compositionally biased region" description="Polar residues" evidence="6">
    <location>
        <begin position="96"/>
        <end position="109"/>
    </location>
</feature>
<name>A0A151Z727_TIELA</name>
<comment type="caution">
    <text evidence="8">The sequence shown here is derived from an EMBL/GenBank/DDBJ whole genome shotgun (WGS) entry which is preliminary data.</text>
</comment>
<dbReference type="FunFam" id="1.25.40.10:FF:000256">
    <property type="entry name" value="Probable pre-mRNA splicing factor prp1"/>
    <property type="match status" value="1"/>
</dbReference>
<evidence type="ECO:0000259" key="7">
    <source>
        <dbReference type="Pfam" id="PF06424"/>
    </source>
</evidence>
<feature type="region of interest" description="Disordered" evidence="6">
    <location>
        <begin position="30"/>
        <end position="156"/>
    </location>
</feature>